<evidence type="ECO:0000256" key="2">
    <source>
        <dbReference type="ARBA" id="ARBA00008066"/>
    </source>
</evidence>
<evidence type="ECO:0000313" key="12">
    <source>
        <dbReference type="Proteomes" id="UP000243723"/>
    </source>
</evidence>
<feature type="transmembrane region" description="Helical" evidence="9">
    <location>
        <begin position="879"/>
        <end position="899"/>
    </location>
</feature>
<keyword evidence="3" id="KW-0813">Transport</keyword>
<dbReference type="InterPro" id="IPR045864">
    <property type="entry name" value="aa-tRNA-synth_II/BPL/LPL"/>
</dbReference>
<feature type="transmembrane region" description="Helical" evidence="9">
    <location>
        <begin position="963"/>
        <end position="979"/>
    </location>
</feature>
<dbReference type="Proteomes" id="UP000243723">
    <property type="component" value="Unassembled WGS sequence"/>
</dbReference>
<evidence type="ECO:0000256" key="4">
    <source>
        <dbReference type="ARBA" id="ARBA00022692"/>
    </source>
</evidence>
<evidence type="ECO:0000313" key="11">
    <source>
        <dbReference type="EMBL" id="PSK34978.1"/>
    </source>
</evidence>
<keyword evidence="12" id="KW-1185">Reference proteome</keyword>
<keyword evidence="5" id="KW-0029">Amino-acid transport</keyword>
<comment type="similarity">
    <text evidence="2">Belongs to the amino acid/polyamine transporter 2 family.</text>
</comment>
<dbReference type="AlphaFoldDB" id="A0A2P7YG84"/>
<dbReference type="OrthoDB" id="28208at2759"/>
<keyword evidence="6 9" id="KW-1133">Transmembrane helix</keyword>
<dbReference type="Pfam" id="PF21948">
    <property type="entry name" value="LplA-B_cat"/>
    <property type="match status" value="1"/>
</dbReference>
<dbReference type="Gene3D" id="3.30.930.10">
    <property type="entry name" value="Bira Bifunctional Protein, Domain 2"/>
    <property type="match status" value="1"/>
</dbReference>
<dbReference type="Pfam" id="PF01490">
    <property type="entry name" value="Aa_trans"/>
    <property type="match status" value="1"/>
</dbReference>
<feature type="transmembrane region" description="Helical" evidence="9">
    <location>
        <begin position="1019"/>
        <end position="1041"/>
    </location>
</feature>
<organism evidence="11 12">
    <name type="scientific">Elsinoe australis</name>
    <dbReference type="NCBI Taxonomy" id="40998"/>
    <lineage>
        <taxon>Eukaryota</taxon>
        <taxon>Fungi</taxon>
        <taxon>Dikarya</taxon>
        <taxon>Ascomycota</taxon>
        <taxon>Pezizomycotina</taxon>
        <taxon>Dothideomycetes</taxon>
        <taxon>Dothideomycetidae</taxon>
        <taxon>Myriangiales</taxon>
        <taxon>Elsinoaceae</taxon>
        <taxon>Elsinoe</taxon>
    </lineage>
</organism>
<evidence type="ECO:0000256" key="6">
    <source>
        <dbReference type="ARBA" id="ARBA00022989"/>
    </source>
</evidence>
<feature type="region of interest" description="Disordered" evidence="8">
    <location>
        <begin position="424"/>
        <end position="443"/>
    </location>
</feature>
<evidence type="ECO:0000256" key="1">
    <source>
        <dbReference type="ARBA" id="ARBA00004141"/>
    </source>
</evidence>
<feature type="transmembrane region" description="Helical" evidence="9">
    <location>
        <begin position="682"/>
        <end position="704"/>
    </location>
</feature>
<feature type="transmembrane region" description="Helical" evidence="9">
    <location>
        <begin position="919"/>
        <end position="942"/>
    </location>
</feature>
<comment type="subcellular location">
    <subcellularLocation>
        <location evidence="1">Membrane</location>
        <topology evidence="1">Multi-pass membrane protein</topology>
    </subcellularLocation>
</comment>
<comment type="caution">
    <text evidence="11">The sequence shown here is derived from an EMBL/GenBank/DDBJ whole genome shotgun (WGS) entry which is preliminary data.</text>
</comment>
<dbReference type="CDD" id="cd16443">
    <property type="entry name" value="LplA"/>
    <property type="match status" value="1"/>
</dbReference>
<feature type="transmembrane region" description="Helical" evidence="9">
    <location>
        <begin position="804"/>
        <end position="824"/>
    </location>
</feature>
<feature type="compositionally biased region" description="Polar residues" evidence="8">
    <location>
        <begin position="568"/>
        <end position="586"/>
    </location>
</feature>
<dbReference type="STRING" id="40998.A0A2P7YG84"/>
<feature type="transmembrane region" description="Helical" evidence="9">
    <location>
        <begin position="771"/>
        <end position="792"/>
    </location>
</feature>
<dbReference type="EMBL" id="NHZQ01000445">
    <property type="protein sequence ID" value="PSK34978.1"/>
    <property type="molecule type" value="Genomic_DNA"/>
</dbReference>
<keyword evidence="4 9" id="KW-0812">Transmembrane</keyword>
<feature type="region of interest" description="Disordered" evidence="8">
    <location>
        <begin position="498"/>
        <end position="593"/>
    </location>
</feature>
<dbReference type="GO" id="GO:0005783">
    <property type="term" value="C:endoplasmic reticulum"/>
    <property type="evidence" value="ECO:0007669"/>
    <property type="project" value="TreeGrafter"/>
</dbReference>
<dbReference type="InterPro" id="IPR004143">
    <property type="entry name" value="BPL_LPL_catalytic"/>
</dbReference>
<sequence>MLLSRCRQQLRLSRISTPRIRQYTTAGHDLSLPVQSYLSRSSDPYLNLSIEHHLLTKSSQSSAILFLYINRPCVVIGRNQNPWTEVNLHLLKTFQSATSRVSRSSGGNAGDEKGLDLVRRRSGGGTVFHDFGNVNWTVICHSAEFTRDKHAEMVVRALRKLGVQRCRVNERHDIVLDQGGEDGDVKWGPEEDLHSTPWMGKGTTVKVSGSAYKLTRGRALHHGTALLGSENLGKIKEVLTAPGRGFIEGKGVESVSSPVANLGVRSADFIEAVQDEFARMYNPEEQAEVDVQQCNFQENEEEAEEEDRVKTLGEEWLDDAEMRMGYDELKSLDWTYCQTPRFTVSNEKALGKSPSMPFAKMDARGGVTESFEVRSGALVARSGALPEDLRLKVHEAGDWQDGFARLLAESDVQPSEVERLAAWGQPEVSTRPSSAKSPRSFTSRTIRPVITHIPLKPGLILDATSSITKNVMNGTLKSPTNGYLQGPSAEAEAELFLSPTDDSPSSDSPPPHIQPSPAMSHGSPDLERTPPSRRHSAFAHPRPDGMRRTSNRVHFAEAHQAISPATPRPSSSDAPRTSTESNTPSRTSDDWLELDEEDYLATDHAAGRRGRRGRGDREVRAPLLTGIEAPSVTVASEEVELEDLMEGRRAKSGLKSAFMNMANSIIGAGIIGQPYALRQAGLVTGVILLIGLTITVDWTIRLLVTNSKLSGANSFQATVQHCFGKSGLIAISVAQWAFAFGGMVAFCIIIGDTIPHVFAALFPKLTDTPFLWLLADRRAIIVLFTLGISYPLSLYRDIAKLAKASTLALISMLIIIVTVLTQGPSVPASMKGPIKGSILIHSNVFQAIGVISFAFVCHHNSLLIYGSLQKPTMDRFAKVTHMSTGISCIACLAMALSGYLNFGSATQGNILNNFPSENIIVNIARLCFGLNMLTTLPLEAFVCREVMTLYYFPNEPFDPNRHLVFSTALVVSAMILSLFTCDLGVVFELVGATSACALAYILPPLCYIKLSKKRTWETYASFACIAFGCTVMGISVLLAVAKMMRNEGGAQTCG</sequence>
<feature type="compositionally biased region" description="Polar residues" evidence="8">
    <location>
        <begin position="427"/>
        <end position="443"/>
    </location>
</feature>
<evidence type="ECO:0000259" key="10">
    <source>
        <dbReference type="PROSITE" id="PS51733"/>
    </source>
</evidence>
<reference evidence="11 12" key="1">
    <citation type="submission" date="2017-05" db="EMBL/GenBank/DDBJ databases">
        <title>Draft genome sequence of Elsinoe australis.</title>
        <authorList>
            <person name="Cheng Q."/>
        </authorList>
    </citation>
    <scope>NUCLEOTIDE SEQUENCE [LARGE SCALE GENOMIC DNA]</scope>
    <source>
        <strain evidence="11 12">NL1</strain>
    </source>
</reference>
<dbReference type="PANTHER" id="PTHR22950:SF458">
    <property type="entry name" value="SODIUM-COUPLED NEUTRAL AMINO ACID TRANSPORTER 11-RELATED"/>
    <property type="match status" value="1"/>
</dbReference>
<feature type="transmembrane region" description="Helical" evidence="9">
    <location>
        <begin position="844"/>
        <end position="867"/>
    </location>
</feature>
<evidence type="ECO:0000256" key="9">
    <source>
        <dbReference type="SAM" id="Phobius"/>
    </source>
</evidence>
<proteinExistence type="inferred from homology"/>
<feature type="domain" description="BPL/LPL catalytic" evidence="10">
    <location>
        <begin position="59"/>
        <end position="285"/>
    </location>
</feature>
<dbReference type="GO" id="GO:0016020">
    <property type="term" value="C:membrane"/>
    <property type="evidence" value="ECO:0007669"/>
    <property type="project" value="UniProtKB-SubCell"/>
</dbReference>
<feature type="transmembrane region" description="Helical" evidence="9">
    <location>
        <begin position="728"/>
        <end position="751"/>
    </location>
</feature>
<dbReference type="GO" id="GO:0015179">
    <property type="term" value="F:L-amino acid transmembrane transporter activity"/>
    <property type="evidence" value="ECO:0007669"/>
    <property type="project" value="TreeGrafter"/>
</dbReference>
<dbReference type="PROSITE" id="PS51733">
    <property type="entry name" value="BPL_LPL_CATALYTIC"/>
    <property type="match status" value="1"/>
</dbReference>
<evidence type="ECO:0000256" key="3">
    <source>
        <dbReference type="ARBA" id="ARBA00022448"/>
    </source>
</evidence>
<dbReference type="InterPro" id="IPR013057">
    <property type="entry name" value="AA_transpt_TM"/>
</dbReference>
<accession>A0A2P7YG84</accession>
<evidence type="ECO:0000256" key="7">
    <source>
        <dbReference type="ARBA" id="ARBA00023136"/>
    </source>
</evidence>
<protein>
    <submittedName>
        <fullName evidence="11">tRNA modification GTPase GTPBP3, mitochondrial</fullName>
    </submittedName>
</protein>
<keyword evidence="7 9" id="KW-0472">Membrane</keyword>
<name>A0A2P7YG84_9PEZI</name>
<gene>
    <name evidence="11" type="ORF">B9Z65_1561</name>
</gene>
<evidence type="ECO:0000256" key="8">
    <source>
        <dbReference type="SAM" id="MobiDB-lite"/>
    </source>
</evidence>
<dbReference type="PANTHER" id="PTHR22950">
    <property type="entry name" value="AMINO ACID TRANSPORTER"/>
    <property type="match status" value="1"/>
</dbReference>
<dbReference type="SUPFAM" id="SSF55681">
    <property type="entry name" value="Class II aaRS and biotin synthetases"/>
    <property type="match status" value="1"/>
</dbReference>
<evidence type="ECO:0000256" key="5">
    <source>
        <dbReference type="ARBA" id="ARBA00022970"/>
    </source>
</evidence>
<feature type="transmembrane region" description="Helical" evidence="9">
    <location>
        <begin position="985"/>
        <end position="1007"/>
    </location>
</feature>